<comment type="subcellular location">
    <subcellularLocation>
        <location evidence="1">Plastid</location>
        <location evidence="1">Chloroplast</location>
    </subcellularLocation>
</comment>
<keyword evidence="4" id="KW-0687">Ribonucleoprotein</keyword>
<dbReference type="GO" id="GO:0003735">
    <property type="term" value="F:structural constituent of ribosome"/>
    <property type="evidence" value="ECO:0007669"/>
    <property type="project" value="InterPro"/>
</dbReference>
<sequence length="55" mass="6399">MAVPKKRTSKSKKKIRSNVWKEKAYRSAAKVVYLANYDDKLLFFRSRSARGFSKG</sequence>
<dbReference type="GO" id="GO:0015934">
    <property type="term" value="C:large ribosomal subunit"/>
    <property type="evidence" value="ECO:0007669"/>
    <property type="project" value="InterPro"/>
</dbReference>
<organism evidence="7">
    <name type="scientific">Amentotaxus yunnanensis</name>
    <dbReference type="NCBI Taxonomy" id="89479"/>
    <lineage>
        <taxon>Eukaryota</taxon>
        <taxon>Viridiplantae</taxon>
        <taxon>Streptophyta</taxon>
        <taxon>Embryophyta</taxon>
        <taxon>Tracheophyta</taxon>
        <taxon>Spermatophyta</taxon>
        <taxon>Pinopsida</taxon>
        <taxon>Pinidae</taxon>
        <taxon>Conifers II</taxon>
        <taxon>Cupressales</taxon>
        <taxon>Taxaceae</taxon>
        <taxon>Amentotaxus</taxon>
    </lineage>
</organism>
<dbReference type="SUPFAM" id="SSF57829">
    <property type="entry name" value="Zn-binding ribosomal proteins"/>
    <property type="match status" value="1"/>
</dbReference>
<keyword evidence="7" id="KW-0150">Chloroplast</keyword>
<gene>
    <name evidence="7" type="primary">rpl32</name>
</gene>
<name>A0A3Q9VHL9_9CONI</name>
<dbReference type="GO" id="GO:0009507">
    <property type="term" value="C:chloroplast"/>
    <property type="evidence" value="ECO:0007669"/>
    <property type="project" value="UniProtKB-SubCell"/>
</dbReference>
<dbReference type="InterPro" id="IPR044958">
    <property type="entry name" value="Ribosomal_bL32_plant/cyanobact"/>
</dbReference>
<evidence type="ECO:0000256" key="4">
    <source>
        <dbReference type="ARBA" id="ARBA00023274"/>
    </source>
</evidence>
<dbReference type="EMBL" id="MH822838">
    <property type="protein sequence ID" value="AZZ70783.1"/>
    <property type="molecule type" value="Genomic_DNA"/>
</dbReference>
<proteinExistence type="inferred from homology"/>
<reference evidence="7" key="1">
    <citation type="submission" date="2018-09" db="EMBL/GenBank/DDBJ databases">
        <title>Complete chloroplast genome of Amentotaxus yunnanensis.</title>
        <authorList>
            <person name="Liu M."/>
        </authorList>
    </citation>
    <scope>NUCLEOTIDE SEQUENCE</scope>
</reference>
<dbReference type="PANTHER" id="PTHR36083:SF1">
    <property type="entry name" value="LARGE RIBOSOMAL SUBUNIT PROTEIN BL32C"/>
    <property type="match status" value="1"/>
</dbReference>
<dbReference type="Pfam" id="PF01783">
    <property type="entry name" value="Ribosomal_L32p"/>
    <property type="match status" value="1"/>
</dbReference>
<evidence type="ECO:0000256" key="1">
    <source>
        <dbReference type="ARBA" id="ARBA00004229"/>
    </source>
</evidence>
<evidence type="ECO:0000256" key="6">
    <source>
        <dbReference type="ARBA" id="ARBA00035431"/>
    </source>
</evidence>
<dbReference type="AlphaFoldDB" id="A0A3Q9VHL9"/>
<dbReference type="InterPro" id="IPR011332">
    <property type="entry name" value="Ribosomal_zn-bd"/>
</dbReference>
<comment type="similarity">
    <text evidence="2">Belongs to the bacterial ribosomal protein bL32 family.</text>
</comment>
<protein>
    <recommendedName>
        <fullName evidence="5">Large ribosomal subunit protein bL32c</fullName>
    </recommendedName>
    <alternativeName>
        <fullName evidence="6">50S ribosomal protein L32, chloroplastic</fullName>
    </alternativeName>
</protein>
<geneLocation type="chloroplast" evidence="7"/>
<dbReference type="GO" id="GO:0006412">
    <property type="term" value="P:translation"/>
    <property type="evidence" value="ECO:0007669"/>
    <property type="project" value="InterPro"/>
</dbReference>
<evidence type="ECO:0000256" key="5">
    <source>
        <dbReference type="ARBA" id="ARBA00035280"/>
    </source>
</evidence>
<dbReference type="PANTHER" id="PTHR36083">
    <property type="entry name" value="50S RIBOSOMAL PROTEIN L32, CHLOROPLASTIC"/>
    <property type="match status" value="1"/>
</dbReference>
<dbReference type="InterPro" id="IPR002677">
    <property type="entry name" value="Ribosomal_bL32"/>
</dbReference>
<keyword evidence="7" id="KW-0934">Plastid</keyword>
<accession>A0A3Q9VHL9</accession>
<keyword evidence="3 7" id="KW-0689">Ribosomal protein</keyword>
<evidence type="ECO:0000256" key="2">
    <source>
        <dbReference type="ARBA" id="ARBA00008560"/>
    </source>
</evidence>
<evidence type="ECO:0000313" key="7">
    <source>
        <dbReference type="EMBL" id="AZZ70783.1"/>
    </source>
</evidence>
<evidence type="ECO:0000256" key="3">
    <source>
        <dbReference type="ARBA" id="ARBA00022980"/>
    </source>
</evidence>